<reference evidence="1" key="1">
    <citation type="submission" date="2020-05" db="EMBL/GenBank/DDBJ databases">
        <authorList>
            <person name="Chiriac C."/>
            <person name="Salcher M."/>
            <person name="Ghai R."/>
            <person name="Kavagutti S V."/>
        </authorList>
    </citation>
    <scope>NUCLEOTIDE SEQUENCE</scope>
</reference>
<protein>
    <submittedName>
        <fullName evidence="1">Uncharacterized protein</fullName>
    </submittedName>
</protein>
<sequence length="186" mass="20850">MENQQELITDELVMDEATVAIEEPQSEMAPDMVMEEPPQEPQAEMSELDMLINKRTGFFQVNLDIKDLKWIKNSCNDGKFGFTGPNEAFMIMNCFMGFSSAIARLEQEDKDSESAGVQIQASAVEAAAILINKFEGSSLESAQRIFRIAIALNNPVMEMKQLDQIINQIKLENAKQDELANQEPQA</sequence>
<dbReference type="EMBL" id="LR797474">
    <property type="protein sequence ID" value="CAB4219157.1"/>
    <property type="molecule type" value="Genomic_DNA"/>
</dbReference>
<gene>
    <name evidence="1" type="ORF">UFOVP1604_240</name>
</gene>
<proteinExistence type="predicted"/>
<name>A0A6J5SXK3_9CAUD</name>
<organism evidence="1">
    <name type="scientific">uncultured Caudovirales phage</name>
    <dbReference type="NCBI Taxonomy" id="2100421"/>
    <lineage>
        <taxon>Viruses</taxon>
        <taxon>Duplodnaviria</taxon>
        <taxon>Heunggongvirae</taxon>
        <taxon>Uroviricota</taxon>
        <taxon>Caudoviricetes</taxon>
        <taxon>Peduoviridae</taxon>
        <taxon>Maltschvirus</taxon>
        <taxon>Maltschvirus maltsch</taxon>
    </lineage>
</organism>
<accession>A0A6J5SXK3</accession>
<evidence type="ECO:0000313" key="1">
    <source>
        <dbReference type="EMBL" id="CAB4219157.1"/>
    </source>
</evidence>